<accession>A0A921T0J0</accession>
<gene>
    <name evidence="4" type="ORF">K8V90_10740</name>
</gene>
<feature type="coiled-coil region" evidence="1">
    <location>
        <begin position="95"/>
        <end position="133"/>
    </location>
</feature>
<dbReference type="AlphaFoldDB" id="A0A921T0J0"/>
<feature type="region of interest" description="Disordered" evidence="2">
    <location>
        <begin position="25"/>
        <end position="48"/>
    </location>
</feature>
<evidence type="ECO:0000256" key="3">
    <source>
        <dbReference type="SAM" id="SignalP"/>
    </source>
</evidence>
<dbReference type="EMBL" id="DYUB01000333">
    <property type="protein sequence ID" value="HJG97568.1"/>
    <property type="molecule type" value="Genomic_DNA"/>
</dbReference>
<feature type="signal peptide" evidence="3">
    <location>
        <begin position="1"/>
        <end position="21"/>
    </location>
</feature>
<dbReference type="Proteomes" id="UP000776700">
    <property type="component" value="Unassembled WGS sequence"/>
</dbReference>
<dbReference type="PROSITE" id="PS51257">
    <property type="entry name" value="PROKAR_LIPOPROTEIN"/>
    <property type="match status" value="1"/>
</dbReference>
<evidence type="ECO:0000313" key="5">
    <source>
        <dbReference type="Proteomes" id="UP000776700"/>
    </source>
</evidence>
<keyword evidence="3" id="KW-0732">Signal</keyword>
<reference evidence="4" key="2">
    <citation type="submission" date="2021-09" db="EMBL/GenBank/DDBJ databases">
        <authorList>
            <person name="Gilroy R."/>
        </authorList>
    </citation>
    <scope>NUCLEOTIDE SEQUENCE</scope>
    <source>
        <strain evidence="4">1277</strain>
    </source>
</reference>
<evidence type="ECO:0008006" key="6">
    <source>
        <dbReference type="Google" id="ProtNLM"/>
    </source>
</evidence>
<feature type="chain" id="PRO_5038733331" description="Lipoprotein" evidence="3">
    <location>
        <begin position="22"/>
        <end position="222"/>
    </location>
</feature>
<feature type="region of interest" description="Disordered" evidence="2">
    <location>
        <begin position="198"/>
        <end position="222"/>
    </location>
</feature>
<reference evidence="4" key="1">
    <citation type="journal article" date="2021" name="PeerJ">
        <title>Extensive microbial diversity within the chicken gut microbiome revealed by metagenomics and culture.</title>
        <authorList>
            <person name="Gilroy R."/>
            <person name="Ravi A."/>
            <person name="Getino M."/>
            <person name="Pursley I."/>
            <person name="Horton D.L."/>
            <person name="Alikhan N.F."/>
            <person name="Baker D."/>
            <person name="Gharbi K."/>
            <person name="Hall N."/>
            <person name="Watson M."/>
            <person name="Adriaenssens E.M."/>
            <person name="Foster-Nyarko E."/>
            <person name="Jarju S."/>
            <person name="Secka A."/>
            <person name="Antonio M."/>
            <person name="Oren A."/>
            <person name="Chaudhuri R.R."/>
            <person name="La Ragione R."/>
            <person name="Hildebrand F."/>
            <person name="Pallen M.J."/>
        </authorList>
    </citation>
    <scope>NUCLEOTIDE SEQUENCE</scope>
    <source>
        <strain evidence="4">1277</strain>
    </source>
</reference>
<organism evidence="4 5">
    <name type="scientific">Romboutsia timonensis</name>
    <dbReference type="NCBI Taxonomy" id="1776391"/>
    <lineage>
        <taxon>Bacteria</taxon>
        <taxon>Bacillati</taxon>
        <taxon>Bacillota</taxon>
        <taxon>Clostridia</taxon>
        <taxon>Peptostreptococcales</taxon>
        <taxon>Peptostreptococcaceae</taxon>
        <taxon>Romboutsia</taxon>
    </lineage>
</organism>
<name>A0A921T0J0_9FIRM</name>
<comment type="caution">
    <text evidence="4">The sequence shown here is derived from an EMBL/GenBank/DDBJ whole genome shotgun (WGS) entry which is preliminary data.</text>
</comment>
<evidence type="ECO:0000313" key="4">
    <source>
        <dbReference type="EMBL" id="HJG97568.1"/>
    </source>
</evidence>
<evidence type="ECO:0000256" key="1">
    <source>
        <dbReference type="SAM" id="Coils"/>
    </source>
</evidence>
<evidence type="ECO:0000256" key="2">
    <source>
        <dbReference type="SAM" id="MobiDB-lite"/>
    </source>
</evidence>
<keyword evidence="1" id="KW-0175">Coiled coil</keyword>
<protein>
    <recommendedName>
        <fullName evidence="6">Lipoprotein</fullName>
    </recommendedName>
</protein>
<feature type="compositionally biased region" description="Polar residues" evidence="2">
    <location>
        <begin position="200"/>
        <end position="215"/>
    </location>
</feature>
<proteinExistence type="predicted"/>
<sequence length="222" mass="25092">MKANKLVVAGLSLALSLSMVACNNKENTTDNNTNTTTEQNTADTTNNATNDYVERYSRFYGDNIGDLSMYSIYETPDTITEYYKTNTYPGNEKYVEELRAAYKDSRDKIQKFVNELKNDAKTEDEKIASMNEKLIAEGEKTISNIDARLKNLDNLPKDIYSKTQDDFIRAVDEATKVKNETKSDFRNLLDEMNKALGINPNAQANPGTMSNTNKNRNIDTTK</sequence>